<dbReference type="InterPro" id="IPR023214">
    <property type="entry name" value="HAD_sf"/>
</dbReference>
<accession>A0A4P6ZJV6</accession>
<dbReference type="PANTHER" id="PTHR10000:SF53">
    <property type="entry name" value="5-AMINO-6-(5-PHOSPHO-D-RIBITYLAMINO)URACIL PHOSPHATASE YBJI-RELATED"/>
    <property type="match status" value="1"/>
</dbReference>
<dbReference type="RefSeq" id="WP_133441322.1">
    <property type="nucleotide sequence ID" value="NZ_CP034726.1"/>
</dbReference>
<keyword evidence="2" id="KW-1185">Reference proteome</keyword>
<dbReference type="EMBL" id="CP034726">
    <property type="protein sequence ID" value="QBP17777.1"/>
    <property type="molecule type" value="Genomic_DNA"/>
</dbReference>
<organism evidence="1 2">
    <name type="scientific">Acetilactobacillus jinshanensis</name>
    <dbReference type="NCBI Taxonomy" id="1720083"/>
    <lineage>
        <taxon>Bacteria</taxon>
        <taxon>Bacillati</taxon>
        <taxon>Bacillota</taxon>
        <taxon>Bacilli</taxon>
        <taxon>Lactobacillales</taxon>
        <taxon>Lactobacillaceae</taxon>
        <taxon>Acetilactobacillus</taxon>
    </lineage>
</organism>
<dbReference type="InterPro" id="IPR036412">
    <property type="entry name" value="HAD-like_sf"/>
</dbReference>
<reference evidence="2" key="1">
    <citation type="submission" date="2018-12" db="EMBL/GenBank/DDBJ databases">
        <title>A new species of lactobacillus.</title>
        <authorList>
            <person name="Jian Y."/>
            <person name="Xin L."/>
            <person name="Hong Z.J."/>
            <person name="Ming L.Z."/>
            <person name="Hong X.Z."/>
        </authorList>
    </citation>
    <scope>NUCLEOTIDE SEQUENCE [LARGE SCALE GENOMIC DNA]</scope>
    <source>
        <strain evidence="2">HSLZ-75</strain>
    </source>
</reference>
<dbReference type="AlphaFoldDB" id="A0A4P6ZJV6"/>
<dbReference type="SUPFAM" id="SSF56784">
    <property type="entry name" value="HAD-like"/>
    <property type="match status" value="1"/>
</dbReference>
<evidence type="ECO:0000313" key="2">
    <source>
        <dbReference type="Proteomes" id="UP000294321"/>
    </source>
</evidence>
<dbReference type="Gene3D" id="3.40.50.1000">
    <property type="entry name" value="HAD superfamily/HAD-like"/>
    <property type="match status" value="1"/>
</dbReference>
<dbReference type="Gene3D" id="3.30.1240.10">
    <property type="match status" value="1"/>
</dbReference>
<dbReference type="Proteomes" id="UP000294321">
    <property type="component" value="Chromosome"/>
</dbReference>
<proteinExistence type="predicted"/>
<gene>
    <name evidence="1" type="ORF">ELX58_01005</name>
</gene>
<sequence>MIRLVASRLEGMLMDQHGSVNVSGLQKRLNEMKKHGTRLVLITPKSYPYLLAKFQNVQGPLDYIAENGAEVVVDGVNVKENKLDSTTLGEILNWMSEKPAFGKTTLTLSGRLSTITNAIPGSDIDKHLKKLYPTTHWVSDLLMVASQIYQIRVDVPLPNVAEYARQLRNRFKTSIRLIKGGKKHFYILAPEVDLGNALETIQDHLKVRNRQTAAFGYDAADFDYLNAAKYSYTFPNADAQVSDIAKTLSGPARDAVVLNAIDKLLKRP</sequence>
<dbReference type="GO" id="GO:0000287">
    <property type="term" value="F:magnesium ion binding"/>
    <property type="evidence" value="ECO:0007669"/>
    <property type="project" value="TreeGrafter"/>
</dbReference>
<protein>
    <submittedName>
        <fullName evidence="1">HAD family phosphatase</fullName>
    </submittedName>
</protein>
<dbReference type="Pfam" id="PF08282">
    <property type="entry name" value="Hydrolase_3"/>
    <property type="match status" value="1"/>
</dbReference>
<dbReference type="PANTHER" id="PTHR10000">
    <property type="entry name" value="PHOSPHOSERINE PHOSPHATASE"/>
    <property type="match status" value="1"/>
</dbReference>
<dbReference type="KEGG" id="lji:ELX58_01005"/>
<dbReference type="GO" id="GO:0005829">
    <property type="term" value="C:cytosol"/>
    <property type="evidence" value="ECO:0007669"/>
    <property type="project" value="TreeGrafter"/>
</dbReference>
<dbReference type="GO" id="GO:0016791">
    <property type="term" value="F:phosphatase activity"/>
    <property type="evidence" value="ECO:0007669"/>
    <property type="project" value="TreeGrafter"/>
</dbReference>
<name>A0A4P6ZJV6_9LACO</name>
<evidence type="ECO:0000313" key="1">
    <source>
        <dbReference type="EMBL" id="QBP17777.1"/>
    </source>
</evidence>
<dbReference type="OrthoDB" id="9814970at2"/>